<dbReference type="AlphaFoldDB" id="A0A699RP41"/>
<evidence type="ECO:0000313" key="3">
    <source>
        <dbReference type="EMBL" id="GFC88250.1"/>
    </source>
</evidence>
<evidence type="ECO:0000256" key="1">
    <source>
        <dbReference type="SAM" id="Coils"/>
    </source>
</evidence>
<feature type="non-terminal residue" evidence="3">
    <location>
        <position position="1"/>
    </location>
</feature>
<feature type="region of interest" description="Disordered" evidence="2">
    <location>
        <begin position="89"/>
        <end position="140"/>
    </location>
</feature>
<organism evidence="3">
    <name type="scientific">Tanacetum cinerariifolium</name>
    <name type="common">Dalmatian daisy</name>
    <name type="synonym">Chrysanthemum cinerariifolium</name>
    <dbReference type="NCBI Taxonomy" id="118510"/>
    <lineage>
        <taxon>Eukaryota</taxon>
        <taxon>Viridiplantae</taxon>
        <taxon>Streptophyta</taxon>
        <taxon>Embryophyta</taxon>
        <taxon>Tracheophyta</taxon>
        <taxon>Spermatophyta</taxon>
        <taxon>Magnoliopsida</taxon>
        <taxon>eudicotyledons</taxon>
        <taxon>Gunneridae</taxon>
        <taxon>Pentapetalae</taxon>
        <taxon>asterids</taxon>
        <taxon>campanulids</taxon>
        <taxon>Asterales</taxon>
        <taxon>Asteraceae</taxon>
        <taxon>Asteroideae</taxon>
        <taxon>Anthemideae</taxon>
        <taxon>Anthemidinae</taxon>
        <taxon>Tanacetum</taxon>
    </lineage>
</organism>
<feature type="compositionally biased region" description="Acidic residues" evidence="2">
    <location>
        <begin position="97"/>
        <end position="106"/>
    </location>
</feature>
<reference evidence="3" key="1">
    <citation type="journal article" date="2019" name="Sci. Rep.">
        <title>Draft genome of Tanacetum cinerariifolium, the natural source of mosquito coil.</title>
        <authorList>
            <person name="Yamashiro T."/>
            <person name="Shiraishi A."/>
            <person name="Satake H."/>
            <person name="Nakayama K."/>
        </authorList>
    </citation>
    <scope>NUCLEOTIDE SEQUENCE</scope>
</reference>
<accession>A0A699RP41</accession>
<evidence type="ECO:0000256" key="2">
    <source>
        <dbReference type="SAM" id="MobiDB-lite"/>
    </source>
</evidence>
<dbReference type="EMBL" id="BKCJ011114576">
    <property type="protein sequence ID" value="GFC88250.1"/>
    <property type="molecule type" value="Genomic_DNA"/>
</dbReference>
<feature type="coiled-coil region" evidence="1">
    <location>
        <begin position="160"/>
        <end position="187"/>
    </location>
</feature>
<keyword evidence="1" id="KW-0175">Coiled coil</keyword>
<sequence>EGRVKRSGDVTRLQALVDKKRIVITEEVVCEILQLNDAECVICLPNEDIFAGLARMGYEKPVGKGFTGVETPLFENMLVVRDVANEEEAQIPAQGDDVQEPAEEEVVPPTPTPPSPPSRVIPSSSPHQPPCPPPQPQDAEGSSLLFQQVLDTCSALALRVEGLENDKVAYQLEIVKLKARVKKLEKINNVKSSKLRRLKKV</sequence>
<proteinExistence type="predicted"/>
<protein>
    <submittedName>
        <fullName evidence="3">Uncharacterized protein</fullName>
    </submittedName>
</protein>
<comment type="caution">
    <text evidence="3">The sequence shown here is derived from an EMBL/GenBank/DDBJ whole genome shotgun (WGS) entry which is preliminary data.</text>
</comment>
<feature type="compositionally biased region" description="Pro residues" evidence="2">
    <location>
        <begin position="127"/>
        <end position="136"/>
    </location>
</feature>
<feature type="non-terminal residue" evidence="3">
    <location>
        <position position="201"/>
    </location>
</feature>
<gene>
    <name evidence="3" type="ORF">Tci_860220</name>
</gene>
<feature type="compositionally biased region" description="Pro residues" evidence="2">
    <location>
        <begin position="108"/>
        <end position="119"/>
    </location>
</feature>
<name>A0A699RP41_TANCI</name>